<dbReference type="InterPro" id="IPR000742">
    <property type="entry name" value="EGF"/>
</dbReference>
<feature type="compositionally biased region" description="Low complexity" evidence="2">
    <location>
        <begin position="175"/>
        <end position="191"/>
    </location>
</feature>
<dbReference type="AlphaFoldDB" id="A0AAV4H9L8"/>
<feature type="domain" description="EGF-like" evidence="4">
    <location>
        <begin position="48"/>
        <end position="89"/>
    </location>
</feature>
<feature type="compositionally biased region" description="Polar residues" evidence="2">
    <location>
        <begin position="412"/>
        <end position="432"/>
    </location>
</feature>
<sequence>MAVTRKFVANWRKSDLIFNLEILLGLLLVSCAHSGAIRGTVPTCHPRDRDPCANFPELCSAGNGLCVVKKPCEYECVCPPDGRVGRDCSNGNSQPSDGTSQGAPGGTGTSSNDKQVDSLLVFPPDLFWDLNHVAQQEDLIKTIPVPEVTAPQTTASPPSMARMEESAIFTISATKAEASTSPPSTTRTGTTLDATSFPEKPTAIITTRPASLPTTTVAGLQTSLNVADAANTMISLSPTTPKESYNAKSSTPTPPDRTSGNTATSFGPQSLILQTEAVTSTQQPVTPKKAQTTPVSSSRKLSTPPSRPRDQRRRADIIPEKSQELFLFPESTVRWMDSQHDSPVFPSVHGTPNAGDIVRSTRITDAVSPLGSKVRSLNSDLVPPHSSSNSPLPELQNSHSGIQHATHAAETLKSTASPTEVTTVTEPFSLNQPFPKRSGFPTFFSRGALDTAQDTSDHRALHRTAQRVFHPLEAFHMLPKP</sequence>
<evidence type="ECO:0000256" key="2">
    <source>
        <dbReference type="SAM" id="MobiDB-lite"/>
    </source>
</evidence>
<comment type="caution">
    <text evidence="5">The sequence shown here is derived from an EMBL/GenBank/DDBJ whole genome shotgun (WGS) entry which is preliminary data.</text>
</comment>
<feature type="signal peptide" evidence="3">
    <location>
        <begin position="1"/>
        <end position="34"/>
    </location>
</feature>
<evidence type="ECO:0000256" key="3">
    <source>
        <dbReference type="SAM" id="SignalP"/>
    </source>
</evidence>
<feature type="compositionally biased region" description="Polar residues" evidence="2">
    <location>
        <begin position="375"/>
        <end position="403"/>
    </location>
</feature>
<evidence type="ECO:0000313" key="6">
    <source>
        <dbReference type="Proteomes" id="UP000762676"/>
    </source>
</evidence>
<feature type="chain" id="PRO_5043864881" description="EGF-like domain-containing protein" evidence="3">
    <location>
        <begin position="35"/>
        <end position="481"/>
    </location>
</feature>
<organism evidence="5 6">
    <name type="scientific">Elysia marginata</name>
    <dbReference type="NCBI Taxonomy" id="1093978"/>
    <lineage>
        <taxon>Eukaryota</taxon>
        <taxon>Metazoa</taxon>
        <taxon>Spiralia</taxon>
        <taxon>Lophotrochozoa</taxon>
        <taxon>Mollusca</taxon>
        <taxon>Gastropoda</taxon>
        <taxon>Heterobranchia</taxon>
        <taxon>Euthyneura</taxon>
        <taxon>Panpulmonata</taxon>
        <taxon>Sacoglossa</taxon>
        <taxon>Placobranchoidea</taxon>
        <taxon>Plakobranchidae</taxon>
        <taxon>Elysia</taxon>
    </lineage>
</organism>
<feature type="region of interest" description="Disordered" evidence="2">
    <location>
        <begin position="375"/>
        <end position="433"/>
    </location>
</feature>
<feature type="compositionally biased region" description="Basic and acidic residues" evidence="2">
    <location>
        <begin position="307"/>
        <end position="321"/>
    </location>
</feature>
<evidence type="ECO:0000259" key="4">
    <source>
        <dbReference type="PROSITE" id="PS50026"/>
    </source>
</evidence>
<feature type="region of interest" description="Disordered" evidence="2">
    <location>
        <begin position="278"/>
        <end position="321"/>
    </location>
</feature>
<evidence type="ECO:0000313" key="5">
    <source>
        <dbReference type="EMBL" id="GFR94150.1"/>
    </source>
</evidence>
<reference evidence="5 6" key="1">
    <citation type="journal article" date="2021" name="Elife">
        <title>Chloroplast acquisition without the gene transfer in kleptoplastic sea slugs, Plakobranchus ocellatus.</title>
        <authorList>
            <person name="Maeda T."/>
            <person name="Takahashi S."/>
            <person name="Yoshida T."/>
            <person name="Shimamura S."/>
            <person name="Takaki Y."/>
            <person name="Nagai Y."/>
            <person name="Toyoda A."/>
            <person name="Suzuki Y."/>
            <person name="Arimoto A."/>
            <person name="Ishii H."/>
            <person name="Satoh N."/>
            <person name="Nishiyama T."/>
            <person name="Hasebe M."/>
            <person name="Maruyama T."/>
            <person name="Minagawa J."/>
            <person name="Obokata J."/>
            <person name="Shigenobu S."/>
        </authorList>
    </citation>
    <scope>NUCLEOTIDE SEQUENCE [LARGE SCALE GENOMIC DNA]</scope>
</reference>
<feature type="disulfide bond" evidence="1">
    <location>
        <begin position="59"/>
        <end position="76"/>
    </location>
</feature>
<feature type="region of interest" description="Disordered" evidence="2">
    <location>
        <begin position="237"/>
        <end position="266"/>
    </location>
</feature>
<feature type="compositionally biased region" description="Polar residues" evidence="2">
    <location>
        <begin position="278"/>
        <end position="304"/>
    </location>
</feature>
<keyword evidence="1" id="KW-0245">EGF-like domain</keyword>
<proteinExistence type="predicted"/>
<comment type="caution">
    <text evidence="1">Lacks conserved residue(s) required for the propagation of feature annotation.</text>
</comment>
<evidence type="ECO:0000256" key="1">
    <source>
        <dbReference type="PROSITE-ProRule" id="PRU00076"/>
    </source>
</evidence>
<name>A0AAV4H9L8_9GAST</name>
<dbReference type="EMBL" id="BMAT01008880">
    <property type="protein sequence ID" value="GFR94150.1"/>
    <property type="molecule type" value="Genomic_DNA"/>
</dbReference>
<accession>A0AAV4H9L8</accession>
<keyword evidence="1" id="KW-1015">Disulfide bond</keyword>
<dbReference type="PROSITE" id="PS50026">
    <property type="entry name" value="EGF_3"/>
    <property type="match status" value="1"/>
</dbReference>
<feature type="region of interest" description="Disordered" evidence="2">
    <location>
        <begin position="89"/>
        <end position="115"/>
    </location>
</feature>
<feature type="region of interest" description="Disordered" evidence="2">
    <location>
        <begin position="175"/>
        <end position="196"/>
    </location>
</feature>
<keyword evidence="3" id="KW-0732">Signal</keyword>
<gene>
    <name evidence="5" type="ORF">ElyMa_004394800</name>
</gene>
<protein>
    <recommendedName>
        <fullName evidence="4">EGF-like domain-containing protein</fullName>
    </recommendedName>
</protein>
<feature type="compositionally biased region" description="Polar residues" evidence="2">
    <location>
        <begin position="89"/>
        <end position="102"/>
    </location>
</feature>
<keyword evidence="6" id="KW-1185">Reference proteome</keyword>
<dbReference type="Proteomes" id="UP000762676">
    <property type="component" value="Unassembled WGS sequence"/>
</dbReference>